<evidence type="ECO:0000313" key="1">
    <source>
        <dbReference type="EnsemblPlants" id="OPUNC08G18250.1"/>
    </source>
</evidence>
<dbReference type="HOGENOM" id="CLU_2562361_0_0_1"/>
<keyword evidence="2" id="KW-1185">Reference proteome</keyword>
<dbReference type="Gramene" id="OPUNC08G18250.1">
    <property type="protein sequence ID" value="OPUNC08G18250.1"/>
    <property type="gene ID" value="OPUNC08G18250"/>
</dbReference>
<sequence>MAAGKKSNGEDLAIDRVRNDNRRVAWKPRSSRGLKEVMVIDLRHWDPGMSSRNDNLQGQLWQVKVADQSGKTSTGALGSRAD</sequence>
<organism evidence="1">
    <name type="scientific">Oryza punctata</name>
    <name type="common">Red rice</name>
    <dbReference type="NCBI Taxonomy" id="4537"/>
    <lineage>
        <taxon>Eukaryota</taxon>
        <taxon>Viridiplantae</taxon>
        <taxon>Streptophyta</taxon>
        <taxon>Embryophyta</taxon>
        <taxon>Tracheophyta</taxon>
        <taxon>Spermatophyta</taxon>
        <taxon>Magnoliopsida</taxon>
        <taxon>Liliopsida</taxon>
        <taxon>Poales</taxon>
        <taxon>Poaceae</taxon>
        <taxon>BOP clade</taxon>
        <taxon>Oryzoideae</taxon>
        <taxon>Oryzeae</taxon>
        <taxon>Oryzinae</taxon>
        <taxon>Oryza</taxon>
    </lineage>
</organism>
<dbReference type="AlphaFoldDB" id="A0A0E0LWS3"/>
<reference evidence="1" key="2">
    <citation type="submission" date="2018-05" db="EMBL/GenBank/DDBJ databases">
        <title>OpunRS2 (Oryza punctata Reference Sequence Version 2).</title>
        <authorList>
            <person name="Zhang J."/>
            <person name="Kudrna D."/>
            <person name="Lee S."/>
            <person name="Talag J."/>
            <person name="Welchert J."/>
            <person name="Wing R.A."/>
        </authorList>
    </citation>
    <scope>NUCLEOTIDE SEQUENCE [LARGE SCALE GENOMIC DNA]</scope>
</reference>
<name>A0A0E0LWS3_ORYPU</name>
<proteinExistence type="predicted"/>
<reference evidence="1" key="1">
    <citation type="submission" date="2015-04" db="UniProtKB">
        <authorList>
            <consortium name="EnsemblPlants"/>
        </authorList>
    </citation>
    <scope>IDENTIFICATION</scope>
</reference>
<accession>A0A0E0LWS3</accession>
<protein>
    <submittedName>
        <fullName evidence="1">Uncharacterized protein</fullName>
    </submittedName>
</protein>
<evidence type="ECO:0000313" key="2">
    <source>
        <dbReference type="Proteomes" id="UP000026962"/>
    </source>
</evidence>
<dbReference type="Proteomes" id="UP000026962">
    <property type="component" value="Chromosome 8"/>
</dbReference>
<dbReference type="EnsemblPlants" id="OPUNC08G18250.1">
    <property type="protein sequence ID" value="OPUNC08G18250.1"/>
    <property type="gene ID" value="OPUNC08G18250"/>
</dbReference>